<reference evidence="1 2" key="2">
    <citation type="submission" date="2018-06" db="EMBL/GenBank/DDBJ databases">
        <title>Sequencing of bacterial isolates from soil warming experiment in Harvard Forest, Massachusetts, USA.</title>
        <authorList>
            <person name="Deangelis K.PhD."/>
        </authorList>
    </citation>
    <scope>NUCLEOTIDE SEQUENCE [LARGE SCALE GENOMIC DNA]</scope>
    <source>
        <strain evidence="1 2">GAS496</strain>
    </source>
</reference>
<dbReference type="Proteomes" id="UP000247781">
    <property type="component" value="Unassembled WGS sequence"/>
</dbReference>
<name>A0A318HD73_9MYCO</name>
<keyword evidence="2" id="KW-1185">Reference proteome</keyword>
<organism evidence="1 2">
    <name type="scientific">Mycolicibacterium moriokaense</name>
    <dbReference type="NCBI Taxonomy" id="39691"/>
    <lineage>
        <taxon>Bacteria</taxon>
        <taxon>Bacillati</taxon>
        <taxon>Actinomycetota</taxon>
        <taxon>Actinomycetes</taxon>
        <taxon>Mycobacteriales</taxon>
        <taxon>Mycobacteriaceae</taxon>
        <taxon>Mycolicibacterium</taxon>
    </lineage>
</organism>
<proteinExistence type="predicted"/>
<comment type="caution">
    <text evidence="1">The sequence shown here is derived from an EMBL/GenBank/DDBJ whole genome shotgun (WGS) entry which is preliminary data.</text>
</comment>
<sequence>MALSNGFTPRANDPVPVRTPTAVPRACLVAAIDKLGSTVWDATAVMTSNQPWWLTWPVAEVAATILPVFSHSVDQDGWKAMNSIVNWCKTGSYKVGNNTSYPLRDPDHRAVAEAIQVLERAGLLLRTFTSDSSHLGLTRLGMHALQTNTVRQHLGLSNAPPTA</sequence>
<evidence type="ECO:0000313" key="2">
    <source>
        <dbReference type="Proteomes" id="UP000247781"/>
    </source>
</evidence>
<dbReference type="AlphaFoldDB" id="A0A318HD73"/>
<evidence type="ECO:0000313" key="1">
    <source>
        <dbReference type="EMBL" id="PXX06359.1"/>
    </source>
</evidence>
<accession>A0A318HD73</accession>
<dbReference type="EMBL" id="QJJU01000014">
    <property type="protein sequence ID" value="PXX06359.1"/>
    <property type="molecule type" value="Genomic_DNA"/>
</dbReference>
<protein>
    <submittedName>
        <fullName evidence="1">Uncharacterized protein</fullName>
    </submittedName>
</protein>
<gene>
    <name evidence="1" type="ORF">C8E89_114132</name>
</gene>
<reference evidence="2" key="1">
    <citation type="submission" date="2018-05" db="EMBL/GenBank/DDBJ databases">
        <authorList>
            <person name="Deangelis K."/>
            <person name="Huntemann M."/>
            <person name="Clum A."/>
            <person name="Pillay M."/>
            <person name="Palaniappan K."/>
            <person name="Varghese N."/>
            <person name="Mikhailova N."/>
            <person name="Stamatis D."/>
            <person name="Reddy T."/>
            <person name="Daum C."/>
            <person name="Shapiro N."/>
            <person name="Ivanova N."/>
            <person name="Kyrpides N."/>
            <person name="Woyke T."/>
        </authorList>
    </citation>
    <scope>NUCLEOTIDE SEQUENCE [LARGE SCALE GENOMIC DNA]</scope>
    <source>
        <strain evidence="2">GAS496</strain>
    </source>
</reference>